<dbReference type="InterPro" id="IPR050260">
    <property type="entry name" value="FAD-bd_OxRdtase"/>
</dbReference>
<dbReference type="SUPFAM" id="SSF51905">
    <property type="entry name" value="FAD/NAD(P)-binding domain"/>
    <property type="match status" value="1"/>
</dbReference>
<evidence type="ECO:0000256" key="5">
    <source>
        <dbReference type="ARBA" id="ARBA00022630"/>
    </source>
</evidence>
<feature type="domain" description="FAD/NAD(P)-binding" evidence="9">
    <location>
        <begin position="8"/>
        <end position="284"/>
    </location>
</feature>
<dbReference type="Gene3D" id="3.30.390.120">
    <property type="match status" value="1"/>
</dbReference>
<feature type="domain" description="Rubredoxin binding" evidence="10">
    <location>
        <begin position="314"/>
        <end position="382"/>
    </location>
</feature>
<evidence type="ECO:0000313" key="11">
    <source>
        <dbReference type="EMBL" id="SFX37954.1"/>
    </source>
</evidence>
<evidence type="ECO:0000256" key="6">
    <source>
        <dbReference type="ARBA" id="ARBA00022827"/>
    </source>
</evidence>
<keyword evidence="12" id="KW-1185">Reference proteome</keyword>
<evidence type="ECO:0000256" key="7">
    <source>
        <dbReference type="ARBA" id="ARBA00023002"/>
    </source>
</evidence>
<comment type="similarity">
    <text evidence="3">Belongs to the FAD-dependent oxidoreductase family.</text>
</comment>
<comment type="subcellular location">
    <subcellularLocation>
        <location evidence="2">Cytoplasm</location>
    </subcellularLocation>
</comment>
<comment type="cofactor">
    <cofactor evidence="1">
        <name>FAD</name>
        <dbReference type="ChEBI" id="CHEBI:57692"/>
    </cofactor>
</comment>
<dbReference type="EMBL" id="FPJW01000004">
    <property type="protein sequence ID" value="SFX37954.1"/>
    <property type="molecule type" value="Genomic_DNA"/>
</dbReference>
<keyword evidence="4" id="KW-0963">Cytoplasm</keyword>
<keyword evidence="7" id="KW-0560">Oxidoreductase</keyword>
<dbReference type="InterPro" id="IPR023753">
    <property type="entry name" value="FAD/NAD-binding_dom"/>
</dbReference>
<evidence type="ECO:0000313" key="12">
    <source>
        <dbReference type="Proteomes" id="UP000182350"/>
    </source>
</evidence>
<evidence type="ECO:0000259" key="10">
    <source>
        <dbReference type="Pfam" id="PF18113"/>
    </source>
</evidence>
<evidence type="ECO:0000256" key="8">
    <source>
        <dbReference type="ARBA" id="ARBA00023027"/>
    </source>
</evidence>
<organism evidence="11 12">
    <name type="scientific">Marinospirillum alkaliphilum DSM 21637</name>
    <dbReference type="NCBI Taxonomy" id="1122209"/>
    <lineage>
        <taxon>Bacteria</taxon>
        <taxon>Pseudomonadati</taxon>
        <taxon>Pseudomonadota</taxon>
        <taxon>Gammaproteobacteria</taxon>
        <taxon>Oceanospirillales</taxon>
        <taxon>Oceanospirillaceae</taxon>
        <taxon>Marinospirillum</taxon>
    </lineage>
</organism>
<dbReference type="RefSeq" id="WP_072325674.1">
    <property type="nucleotide sequence ID" value="NZ_FPJW01000004.1"/>
</dbReference>
<dbReference type="STRING" id="1122209.SAMN02745752_01428"/>
<dbReference type="OrthoDB" id="9800607at2"/>
<evidence type="ECO:0000256" key="4">
    <source>
        <dbReference type="ARBA" id="ARBA00022490"/>
    </source>
</evidence>
<dbReference type="PANTHER" id="PTHR43429">
    <property type="entry name" value="PYRIDINE NUCLEOTIDE-DISULFIDE OXIDOREDUCTASE DOMAIN-CONTAINING"/>
    <property type="match status" value="1"/>
</dbReference>
<dbReference type="Pfam" id="PF18113">
    <property type="entry name" value="Rbx_binding"/>
    <property type="match status" value="1"/>
</dbReference>
<name>A0A1K1WKL7_9GAMM</name>
<accession>A0A1K1WKL7</accession>
<dbReference type="GO" id="GO:0016491">
    <property type="term" value="F:oxidoreductase activity"/>
    <property type="evidence" value="ECO:0007669"/>
    <property type="project" value="UniProtKB-KW"/>
</dbReference>
<gene>
    <name evidence="11" type="ORF">SAMN02745752_01428</name>
</gene>
<reference evidence="11 12" key="1">
    <citation type="submission" date="2016-11" db="EMBL/GenBank/DDBJ databases">
        <authorList>
            <person name="Jaros S."/>
            <person name="Januszkiewicz K."/>
            <person name="Wedrychowicz H."/>
        </authorList>
    </citation>
    <scope>NUCLEOTIDE SEQUENCE [LARGE SCALE GENOMIC DNA]</scope>
    <source>
        <strain evidence="11 12">DSM 21637</strain>
    </source>
</reference>
<proteinExistence type="inferred from homology"/>
<dbReference type="Gene3D" id="3.50.50.60">
    <property type="entry name" value="FAD/NAD(P)-binding domain"/>
    <property type="match status" value="2"/>
</dbReference>
<sequence>MPLTPAASLVILGSGMAGYQLATELRRLGDDRPILMLTQDGGEAYSKPLLSTALAKKQQPEQLIQATAHEQAKRLQIEIRHHRQVQAIDREQHTLLTEQGLIRYDQLVLATGAEALAPRLTTPSPEGALLSINDLDDYRRFRQQLTADTPVVVLGGGLVGVEMTQDLLNAGHSVSLLARSANLLPGLVPAAVAAPLQWALQQQGLKQYLNTSATSISGQPGQWQVNTDQHQTLDAGLIISATGLRPRIQLAQQAGLDCGRGIRVNRQLQTSDPDIHALGDCAEIDGLNLMYVQPLMASARMLASLLHGDDTAHLSLEALPVLVKTSRCPVVAATPPAGSRGEWQFSGDEEGMEGQFLDAQGQLLGFALSGKAVRQKARLTRLLPPLLA</sequence>
<dbReference type="AlphaFoldDB" id="A0A1K1WKL7"/>
<keyword evidence="8" id="KW-0520">NAD</keyword>
<dbReference type="InterPro" id="IPR041364">
    <property type="entry name" value="Rbx-bd"/>
</dbReference>
<dbReference type="PRINTS" id="PR00368">
    <property type="entry name" value="FADPNR"/>
</dbReference>
<dbReference type="InterPro" id="IPR036188">
    <property type="entry name" value="FAD/NAD-bd_sf"/>
</dbReference>
<evidence type="ECO:0000256" key="2">
    <source>
        <dbReference type="ARBA" id="ARBA00004496"/>
    </source>
</evidence>
<evidence type="ECO:0000259" key="9">
    <source>
        <dbReference type="Pfam" id="PF07992"/>
    </source>
</evidence>
<dbReference type="GO" id="GO:0005737">
    <property type="term" value="C:cytoplasm"/>
    <property type="evidence" value="ECO:0007669"/>
    <property type="project" value="UniProtKB-SubCell"/>
</dbReference>
<protein>
    <submittedName>
        <fullName evidence="11">Rubredoxin-NAD+ reductase</fullName>
    </submittedName>
</protein>
<dbReference type="Pfam" id="PF07992">
    <property type="entry name" value="Pyr_redox_2"/>
    <property type="match status" value="1"/>
</dbReference>
<dbReference type="Proteomes" id="UP000182350">
    <property type="component" value="Unassembled WGS sequence"/>
</dbReference>
<dbReference type="PANTHER" id="PTHR43429:SF3">
    <property type="entry name" value="NITRITE REDUCTASE [NAD(P)H]"/>
    <property type="match status" value="1"/>
</dbReference>
<evidence type="ECO:0000256" key="3">
    <source>
        <dbReference type="ARBA" id="ARBA00006442"/>
    </source>
</evidence>
<keyword evidence="5" id="KW-0285">Flavoprotein</keyword>
<keyword evidence="6" id="KW-0274">FAD</keyword>
<evidence type="ECO:0000256" key="1">
    <source>
        <dbReference type="ARBA" id="ARBA00001974"/>
    </source>
</evidence>
<dbReference type="PRINTS" id="PR00411">
    <property type="entry name" value="PNDRDTASEI"/>
</dbReference>